<keyword evidence="3" id="KW-1185">Reference proteome</keyword>
<name>B2A3Z2_NATTJ</name>
<sequence>MKTERKDVQFPLWRKKVDSSLFNDKGTTIPKWVCNMWNIQNEYYDCTSKKHEKAQVSVYFENIYYEGQVTVASKGRKTPAYRLWFSDELLYRLKDVYLMSYMRDIEIRLREEKDNIEEEIPFWEFLDIEYDEDNKIFYFVSHYTQKPSFPELFRRMIESPTLHKIDDELRDKTDFRIYKQNWKPRKDIETEIGAENIIYFLIDTTNKLLYIGEAKDLVKRLKFGKHKEIPYWNYYRYNVLPDEISSDNQRRAIERMIIRDYAALLSNKKGVDNILISDYKLANIKIDF</sequence>
<dbReference type="InParanoid" id="B2A3Z2"/>
<gene>
    <name evidence="2" type="ordered locus">Nther_1513</name>
</gene>
<dbReference type="Pfam" id="PF01541">
    <property type="entry name" value="GIY-YIG"/>
    <property type="match status" value="1"/>
</dbReference>
<dbReference type="OrthoDB" id="9773505at2"/>
<evidence type="ECO:0000313" key="3">
    <source>
        <dbReference type="Proteomes" id="UP000001683"/>
    </source>
</evidence>
<dbReference type="InterPro" id="IPR035901">
    <property type="entry name" value="GIY-YIG_endonuc_sf"/>
</dbReference>
<dbReference type="CDD" id="cd00719">
    <property type="entry name" value="GIY-YIG_SF"/>
    <property type="match status" value="1"/>
</dbReference>
<reference evidence="2 3" key="1">
    <citation type="submission" date="2008-04" db="EMBL/GenBank/DDBJ databases">
        <title>Complete sequence of chromosome of Natranaerobius thermophilus JW/NM-WN-LF.</title>
        <authorList>
            <consortium name="US DOE Joint Genome Institute"/>
            <person name="Copeland A."/>
            <person name="Lucas S."/>
            <person name="Lapidus A."/>
            <person name="Glavina del Rio T."/>
            <person name="Dalin E."/>
            <person name="Tice H."/>
            <person name="Bruce D."/>
            <person name="Goodwin L."/>
            <person name="Pitluck S."/>
            <person name="Chertkov O."/>
            <person name="Brettin T."/>
            <person name="Detter J.C."/>
            <person name="Han C."/>
            <person name="Kuske C.R."/>
            <person name="Schmutz J."/>
            <person name="Larimer F."/>
            <person name="Land M."/>
            <person name="Hauser L."/>
            <person name="Kyrpides N."/>
            <person name="Lykidis A."/>
            <person name="Mesbah N.M."/>
            <person name="Wiegel J."/>
        </authorList>
    </citation>
    <scope>NUCLEOTIDE SEQUENCE [LARGE SCALE GENOMIC DNA]</scope>
    <source>
        <strain evidence="3">ATCC BAA-1301 / DSM 18059 / JW/NM-WN-LF</strain>
    </source>
</reference>
<accession>B2A3Z2</accession>
<dbReference type="KEGG" id="nth:Nther_1513"/>
<dbReference type="InterPro" id="IPR000305">
    <property type="entry name" value="GIY-YIG_endonuc"/>
</dbReference>
<dbReference type="SUPFAM" id="SSF82771">
    <property type="entry name" value="GIY-YIG endonuclease"/>
    <property type="match status" value="1"/>
</dbReference>
<protein>
    <submittedName>
        <fullName evidence="2">Putative orphan protein</fullName>
    </submittedName>
</protein>
<dbReference type="eggNOG" id="ENOG502ZB8Z">
    <property type="taxonomic scope" value="Bacteria"/>
</dbReference>
<organism evidence="2 3">
    <name type="scientific">Natranaerobius thermophilus (strain ATCC BAA-1301 / DSM 18059 / JW/NM-WN-LF)</name>
    <dbReference type="NCBI Taxonomy" id="457570"/>
    <lineage>
        <taxon>Bacteria</taxon>
        <taxon>Bacillati</taxon>
        <taxon>Bacillota</taxon>
        <taxon>Clostridia</taxon>
        <taxon>Natranaerobiales</taxon>
        <taxon>Natranaerobiaceae</taxon>
        <taxon>Natranaerobius</taxon>
    </lineage>
</organism>
<feature type="domain" description="GIY-YIG" evidence="1">
    <location>
        <begin position="197"/>
        <end position="228"/>
    </location>
</feature>
<dbReference type="RefSeq" id="WP_012447966.1">
    <property type="nucleotide sequence ID" value="NC_010718.1"/>
</dbReference>
<dbReference type="HOGENOM" id="CLU_969320_0_0_9"/>
<dbReference type="Proteomes" id="UP000001683">
    <property type="component" value="Chromosome"/>
</dbReference>
<reference evidence="2 3" key="2">
    <citation type="journal article" date="2011" name="J. Bacteriol.">
        <title>Complete genome sequence of the anaerobic, halophilic alkalithermophile Natranaerobius thermophilus JW/NM-WN-LF.</title>
        <authorList>
            <person name="Zhao B."/>
            <person name="Mesbah N.M."/>
            <person name="Dalin E."/>
            <person name="Goodwin L."/>
            <person name="Nolan M."/>
            <person name="Pitluck S."/>
            <person name="Chertkov O."/>
            <person name="Brettin T.S."/>
            <person name="Han J."/>
            <person name="Larimer F.W."/>
            <person name="Land M.L."/>
            <person name="Hauser L."/>
            <person name="Kyrpides N."/>
            <person name="Wiegel J."/>
        </authorList>
    </citation>
    <scope>NUCLEOTIDE SEQUENCE [LARGE SCALE GENOMIC DNA]</scope>
    <source>
        <strain evidence="3">ATCC BAA-1301 / DSM 18059 / JW/NM-WN-LF</strain>
    </source>
</reference>
<proteinExistence type="predicted"/>
<dbReference type="EMBL" id="CP001034">
    <property type="protein sequence ID" value="ACB85094.1"/>
    <property type="molecule type" value="Genomic_DNA"/>
</dbReference>
<evidence type="ECO:0000259" key="1">
    <source>
        <dbReference type="Pfam" id="PF01541"/>
    </source>
</evidence>
<evidence type="ECO:0000313" key="2">
    <source>
        <dbReference type="EMBL" id="ACB85094.1"/>
    </source>
</evidence>
<dbReference type="AlphaFoldDB" id="B2A3Z2"/>